<organism evidence="2 3">
    <name type="scientific">Melipona quadrifasciata</name>
    <dbReference type="NCBI Taxonomy" id="166423"/>
    <lineage>
        <taxon>Eukaryota</taxon>
        <taxon>Metazoa</taxon>
        <taxon>Ecdysozoa</taxon>
        <taxon>Arthropoda</taxon>
        <taxon>Hexapoda</taxon>
        <taxon>Insecta</taxon>
        <taxon>Pterygota</taxon>
        <taxon>Neoptera</taxon>
        <taxon>Endopterygota</taxon>
        <taxon>Hymenoptera</taxon>
        <taxon>Apocrita</taxon>
        <taxon>Aculeata</taxon>
        <taxon>Apoidea</taxon>
        <taxon>Anthophila</taxon>
        <taxon>Apidae</taxon>
        <taxon>Melipona</taxon>
    </lineage>
</organism>
<evidence type="ECO:0000256" key="1">
    <source>
        <dbReference type="SAM" id="MobiDB-lite"/>
    </source>
</evidence>
<evidence type="ECO:0000313" key="3">
    <source>
        <dbReference type="Proteomes" id="UP000053105"/>
    </source>
</evidence>
<evidence type="ECO:0000313" key="2">
    <source>
        <dbReference type="EMBL" id="KOX75134.1"/>
    </source>
</evidence>
<reference evidence="2 3" key="1">
    <citation type="submission" date="2015-07" db="EMBL/GenBank/DDBJ databases">
        <title>The genome of Melipona quadrifasciata.</title>
        <authorList>
            <person name="Pan H."/>
            <person name="Kapheim K."/>
        </authorList>
    </citation>
    <scope>NUCLEOTIDE SEQUENCE [LARGE SCALE GENOMIC DNA]</scope>
    <source>
        <strain evidence="2">0111107301</strain>
        <tissue evidence="2">Whole body</tissue>
    </source>
</reference>
<keyword evidence="3" id="KW-1185">Reference proteome</keyword>
<feature type="compositionally biased region" description="Basic and acidic residues" evidence="1">
    <location>
        <begin position="21"/>
        <end position="30"/>
    </location>
</feature>
<protein>
    <submittedName>
        <fullName evidence="2">Uncharacterized protein</fullName>
    </submittedName>
</protein>
<dbReference type="EMBL" id="KQ435771">
    <property type="protein sequence ID" value="KOX75134.1"/>
    <property type="molecule type" value="Genomic_DNA"/>
</dbReference>
<proteinExistence type="predicted"/>
<gene>
    <name evidence="2" type="ORF">WN51_14281</name>
</gene>
<feature type="region of interest" description="Disordered" evidence="1">
    <location>
        <begin position="20"/>
        <end position="40"/>
    </location>
</feature>
<name>A0A0N0BGQ4_9HYME</name>
<dbReference type="Proteomes" id="UP000053105">
    <property type="component" value="Unassembled WGS sequence"/>
</dbReference>
<sequence length="130" mass="15307">MTQDGNEYLALRTPLWTLDFPKPKEGEPRRRSGFPSASNSESFRLSIDKVLYCTYAIVVRIIAQDFNTIQFFKFIALKIIKQFNFWWIMVSEERMYLEELQQGKQQLLKIEKTGGREESTKVNDAEVNME</sequence>
<accession>A0A0N0BGQ4</accession>
<dbReference type="AlphaFoldDB" id="A0A0N0BGQ4"/>